<feature type="transmembrane region" description="Helical" evidence="6">
    <location>
        <begin position="251"/>
        <end position="271"/>
    </location>
</feature>
<proteinExistence type="predicted"/>
<keyword evidence="5" id="KW-0046">Antibiotic resistance</keyword>
<reference evidence="8 9" key="1">
    <citation type="submission" date="2023-06" db="EMBL/GenBank/DDBJ databases">
        <title>Cellulomonas sp. MW4 Whole genome sequence.</title>
        <authorList>
            <person name="Park S."/>
        </authorList>
    </citation>
    <scope>NUCLEOTIDE SEQUENCE [LARGE SCALE GENOMIC DNA]</scope>
    <source>
        <strain evidence="8 9">MW4</strain>
    </source>
</reference>
<accession>A0ABT7SC32</accession>
<dbReference type="RefSeq" id="WP_289453267.1">
    <property type="nucleotide sequence ID" value="NZ_JAUCGQ010000001.1"/>
</dbReference>
<gene>
    <name evidence="8" type="ORF">QRT04_02290</name>
</gene>
<dbReference type="PANTHER" id="PTHR43077:SF11">
    <property type="entry name" value="TRANSPORT PERMEASE YVFS-RELATED"/>
    <property type="match status" value="1"/>
</dbReference>
<comment type="caution">
    <text evidence="8">The sequence shown here is derived from an EMBL/GenBank/DDBJ whole genome shotgun (WGS) entry which is preliminary data.</text>
</comment>
<feature type="transmembrane region" description="Helical" evidence="6">
    <location>
        <begin position="71"/>
        <end position="97"/>
    </location>
</feature>
<evidence type="ECO:0000256" key="5">
    <source>
        <dbReference type="ARBA" id="ARBA00023251"/>
    </source>
</evidence>
<feature type="transmembrane region" description="Helical" evidence="6">
    <location>
        <begin position="118"/>
        <end position="141"/>
    </location>
</feature>
<keyword evidence="4 6" id="KW-0472">Membrane</keyword>
<comment type="subcellular location">
    <subcellularLocation>
        <location evidence="1">Membrane</location>
        <topology evidence="1">Multi-pass membrane protein</topology>
    </subcellularLocation>
</comment>
<organism evidence="8 9">
    <name type="scientific">Cellulomonas alba</name>
    <dbReference type="NCBI Taxonomy" id="3053467"/>
    <lineage>
        <taxon>Bacteria</taxon>
        <taxon>Bacillati</taxon>
        <taxon>Actinomycetota</taxon>
        <taxon>Actinomycetes</taxon>
        <taxon>Micrococcales</taxon>
        <taxon>Cellulomonadaceae</taxon>
        <taxon>Cellulomonas</taxon>
    </lineage>
</organism>
<dbReference type="InterPro" id="IPR013525">
    <property type="entry name" value="ABC2_TM"/>
</dbReference>
<name>A0ABT7SC32_9CELL</name>
<evidence type="ECO:0000256" key="3">
    <source>
        <dbReference type="ARBA" id="ARBA00022989"/>
    </source>
</evidence>
<dbReference type="PIRSF" id="PIRSF006648">
    <property type="entry name" value="DrrB"/>
    <property type="match status" value="1"/>
</dbReference>
<evidence type="ECO:0000256" key="4">
    <source>
        <dbReference type="ARBA" id="ARBA00023136"/>
    </source>
</evidence>
<protein>
    <submittedName>
        <fullName evidence="8">ABC transporter permease</fullName>
    </submittedName>
</protein>
<evidence type="ECO:0000256" key="1">
    <source>
        <dbReference type="ARBA" id="ARBA00004141"/>
    </source>
</evidence>
<evidence type="ECO:0000313" key="9">
    <source>
        <dbReference type="Proteomes" id="UP001529338"/>
    </source>
</evidence>
<feature type="transmembrane region" description="Helical" evidence="6">
    <location>
        <begin position="198"/>
        <end position="224"/>
    </location>
</feature>
<sequence length="280" mass="29876">MSTITSTAPATTADRAPRRGLVNLAYLQIELRRLLRNRRTLIFALIMPPVFFLLFGTVQEYKTKSVGYANITAWIMVSMALYGAMLATTSGGASVSIERSQGWTRQLRLTPLRPASYVFTKVVSAMVLGLASVLVTTTVGLVEGAKPLGLHPSMDGQWGRIAAATALAWVCSAVFAAFGLFMGYLLPSENVMQVLGPILALLAFAGGLFVPLGTGLFATIAKFIPTYGVAQLARWPLTGTGGGSDIDTGNLALAVLNVVVWATIFTVGAAWRFRKDTARV</sequence>
<evidence type="ECO:0000256" key="2">
    <source>
        <dbReference type="ARBA" id="ARBA00022692"/>
    </source>
</evidence>
<evidence type="ECO:0000259" key="7">
    <source>
        <dbReference type="Pfam" id="PF01061"/>
    </source>
</evidence>
<dbReference type="Proteomes" id="UP001529338">
    <property type="component" value="Unassembled WGS sequence"/>
</dbReference>
<dbReference type="InterPro" id="IPR000412">
    <property type="entry name" value="ABC_2_transport"/>
</dbReference>
<dbReference type="Pfam" id="PF01061">
    <property type="entry name" value="ABC2_membrane"/>
    <property type="match status" value="1"/>
</dbReference>
<keyword evidence="2 6" id="KW-0812">Transmembrane</keyword>
<keyword evidence="3 6" id="KW-1133">Transmembrane helix</keyword>
<feature type="domain" description="ABC-2 type transporter transmembrane" evidence="7">
    <location>
        <begin position="26"/>
        <end position="225"/>
    </location>
</feature>
<evidence type="ECO:0000256" key="6">
    <source>
        <dbReference type="SAM" id="Phobius"/>
    </source>
</evidence>
<dbReference type="EMBL" id="JAUCGQ010000001">
    <property type="protein sequence ID" value="MDM7853747.1"/>
    <property type="molecule type" value="Genomic_DNA"/>
</dbReference>
<dbReference type="InterPro" id="IPR051328">
    <property type="entry name" value="T7SS_ABC-Transporter"/>
</dbReference>
<keyword evidence="9" id="KW-1185">Reference proteome</keyword>
<evidence type="ECO:0000313" key="8">
    <source>
        <dbReference type="EMBL" id="MDM7853747.1"/>
    </source>
</evidence>
<feature type="transmembrane region" description="Helical" evidence="6">
    <location>
        <begin position="41"/>
        <end position="59"/>
    </location>
</feature>
<dbReference type="PANTHER" id="PTHR43077">
    <property type="entry name" value="TRANSPORT PERMEASE YVFS-RELATED"/>
    <property type="match status" value="1"/>
</dbReference>
<feature type="transmembrane region" description="Helical" evidence="6">
    <location>
        <begin position="161"/>
        <end position="186"/>
    </location>
</feature>